<sequence>MNHDSLLGTGKRRVLFVLGSGVSLESGAPNVTELTKQILQADNQLLPKWFQKVGGDKEVYAIQQFLKLLIQEFERSGEVANYEDLFSMCQKLYEHEVGMSIDGTIIRFRDYIYRESAHLWRRYTDGGYLEEAPLGALSDKATILIDHCLKAILRSCDEPKGFELILETVMRLGADRVDILTLNHDTLIEAELKKAEIPYTCGFDSGLQQDGDVDFFDETAFVNSNNVRIIKLHGSWNWLRLGKNINANTTLWRWGMPNDEAECWDFLTDRDGERLFDSLLEKSTLTGTTTKTTAYTRGIFGELYMEARKILNQHDRIICSGYGWRDDGFNWMLKEWVESDSTREIFASS</sequence>
<proteinExistence type="predicted"/>
<reference evidence="1 2" key="1">
    <citation type="submission" date="2023-11" db="EMBL/GenBank/DDBJ databases">
        <title>Coraliomargarita sp. nov., isolated from marine algae.</title>
        <authorList>
            <person name="Lee J.K."/>
            <person name="Baek J.H."/>
            <person name="Kim J.M."/>
            <person name="Choi D.G."/>
            <person name="Jeon C.O."/>
        </authorList>
    </citation>
    <scope>NUCLEOTIDE SEQUENCE [LARGE SCALE GENOMIC DNA]</scope>
    <source>
        <strain evidence="1 2">J2-16</strain>
    </source>
</reference>
<gene>
    <name evidence="1" type="ORF">SH580_05435</name>
</gene>
<dbReference type="EMBL" id="CP138858">
    <property type="protein sequence ID" value="WPJ97149.1"/>
    <property type="molecule type" value="Genomic_DNA"/>
</dbReference>
<evidence type="ECO:0000313" key="2">
    <source>
        <dbReference type="Proteomes" id="UP001324993"/>
    </source>
</evidence>
<protein>
    <submittedName>
        <fullName evidence="1">SIR2 family protein</fullName>
    </submittedName>
</protein>
<dbReference type="Proteomes" id="UP001324993">
    <property type="component" value="Chromosome"/>
</dbReference>
<keyword evidence="2" id="KW-1185">Reference proteome</keyword>
<evidence type="ECO:0000313" key="1">
    <source>
        <dbReference type="EMBL" id="WPJ97149.1"/>
    </source>
</evidence>
<dbReference type="Pfam" id="PF13289">
    <property type="entry name" value="SIR2_2"/>
    <property type="match status" value="1"/>
</dbReference>
<organism evidence="1 2">
    <name type="scientific">Coraliomargarita algicola</name>
    <dbReference type="NCBI Taxonomy" id="3092156"/>
    <lineage>
        <taxon>Bacteria</taxon>
        <taxon>Pseudomonadati</taxon>
        <taxon>Verrucomicrobiota</taxon>
        <taxon>Opitutia</taxon>
        <taxon>Puniceicoccales</taxon>
        <taxon>Coraliomargaritaceae</taxon>
        <taxon>Coraliomargarita</taxon>
    </lineage>
</organism>
<dbReference type="RefSeq" id="WP_319833999.1">
    <property type="nucleotide sequence ID" value="NZ_CP138858.1"/>
</dbReference>
<accession>A0ABZ0RPI4</accession>
<name>A0ABZ0RPI4_9BACT</name>